<name>A0A7J6RRL6_PEROL</name>
<feature type="compositionally biased region" description="Acidic residues" evidence="1">
    <location>
        <begin position="201"/>
        <end position="211"/>
    </location>
</feature>
<evidence type="ECO:0000313" key="2">
    <source>
        <dbReference type="EMBL" id="KAF4723061.1"/>
    </source>
</evidence>
<dbReference type="EMBL" id="JABANM010020303">
    <property type="protein sequence ID" value="KAF4723061.1"/>
    <property type="molecule type" value="Genomic_DNA"/>
</dbReference>
<sequence length="477" mass="52565">QDGTRGGTKGQAVDVLKQTITAQGDSVWNSSSMHAKNSEPRLAGDLLSENISENISALTWTRVQSINPSTEREAAVVAATSQGGLSAGNDSDLLLGGGSHKRRRINIESDSEDDDSDSDDDKPIGSTALISPAASPPPAGENISGVTTPTRPAKALTKDESATPKATKALDQTPIVKSPENTPAVARTSTSSSSPDQTTSPDEDASSEDSDQPIIRRRKRTAQRKVLKYTEDEDSDEDDDDASDEQDDDSDAQVEDENDDDEEDDDDEDYGSSRGASSTPARSTKGRRRARPKSESVKSEERAKKKSRADKKVKRESSVATPVSKKKINRSEKEQLVSEVLCRWWYVMPPWPPANFDYEKELERLGFRVVGLQDWEEEDDVDQEGRGKVYPLAQFPGVYRAYDRRMIDVRPNEGKPSFNNLMSLTTEKLKALLKEAIKNQLAELRAQPTFKRPGNEDEELEKDLVLRGKRLGLKDGK</sequence>
<accession>A0A7J6RRL6</accession>
<reference evidence="2 3" key="1">
    <citation type="submission" date="2020-04" db="EMBL/GenBank/DDBJ databases">
        <title>Perkinsus olseni comparative genomics.</title>
        <authorList>
            <person name="Bogema D.R."/>
        </authorList>
    </citation>
    <scope>NUCLEOTIDE SEQUENCE [LARGE SCALE GENOMIC DNA]</scope>
    <source>
        <strain evidence="2">ATCC PRA-205</strain>
    </source>
</reference>
<organism evidence="2 3">
    <name type="scientific">Perkinsus olseni</name>
    <name type="common">Perkinsus atlanticus</name>
    <dbReference type="NCBI Taxonomy" id="32597"/>
    <lineage>
        <taxon>Eukaryota</taxon>
        <taxon>Sar</taxon>
        <taxon>Alveolata</taxon>
        <taxon>Perkinsozoa</taxon>
        <taxon>Perkinsea</taxon>
        <taxon>Perkinsida</taxon>
        <taxon>Perkinsidae</taxon>
        <taxon>Perkinsus</taxon>
    </lineage>
</organism>
<dbReference type="AlphaFoldDB" id="A0A7J6RRL6"/>
<feature type="compositionally biased region" description="Acidic residues" evidence="1">
    <location>
        <begin position="231"/>
        <end position="270"/>
    </location>
</feature>
<dbReference type="Proteomes" id="UP000574390">
    <property type="component" value="Unassembled WGS sequence"/>
</dbReference>
<feature type="compositionally biased region" description="Acidic residues" evidence="1">
    <location>
        <begin position="109"/>
        <end position="120"/>
    </location>
</feature>
<comment type="caution">
    <text evidence="2">The sequence shown here is derived from an EMBL/GenBank/DDBJ whole genome shotgun (WGS) entry which is preliminary data.</text>
</comment>
<feature type="compositionally biased region" description="Basic and acidic residues" evidence="1">
    <location>
        <begin position="292"/>
        <end position="303"/>
    </location>
</feature>
<dbReference type="PANTHER" id="PTHR48209:SF2">
    <property type="entry name" value="FI24008P1"/>
    <property type="match status" value="1"/>
</dbReference>
<evidence type="ECO:0000256" key="1">
    <source>
        <dbReference type="SAM" id="MobiDB-lite"/>
    </source>
</evidence>
<feature type="region of interest" description="Disordered" evidence="1">
    <location>
        <begin position="68"/>
        <end position="331"/>
    </location>
</feature>
<proteinExistence type="predicted"/>
<feature type="compositionally biased region" description="Basic residues" evidence="1">
    <location>
        <begin position="215"/>
        <end position="227"/>
    </location>
</feature>
<protein>
    <submittedName>
        <fullName evidence="2">Uncharacterized protein</fullName>
    </submittedName>
</protein>
<dbReference type="PANTHER" id="PTHR48209">
    <property type="entry name" value="AGL056WP"/>
    <property type="match status" value="1"/>
</dbReference>
<evidence type="ECO:0000313" key="3">
    <source>
        <dbReference type="Proteomes" id="UP000574390"/>
    </source>
</evidence>
<gene>
    <name evidence="2" type="ORF">FOZ62_025796</name>
</gene>
<feature type="compositionally biased region" description="Low complexity" evidence="1">
    <location>
        <begin position="188"/>
        <end position="200"/>
    </location>
</feature>
<feature type="non-terminal residue" evidence="2">
    <location>
        <position position="477"/>
    </location>
</feature>
<feature type="compositionally biased region" description="Low complexity" evidence="1">
    <location>
        <begin position="83"/>
        <end position="94"/>
    </location>
</feature>
<feature type="compositionally biased region" description="Basic residues" evidence="1">
    <location>
        <begin position="304"/>
        <end position="314"/>
    </location>
</feature>